<dbReference type="GO" id="GO:0045893">
    <property type="term" value="P:positive regulation of DNA-templated transcription"/>
    <property type="evidence" value="ECO:0007669"/>
    <property type="project" value="InterPro"/>
</dbReference>
<accession>A0A8X8Z2G0</accession>
<keyword evidence="2" id="KW-0238">DNA-binding</keyword>
<dbReference type="FunFam" id="1.20.5.170:FF:000036">
    <property type="entry name" value="ABSCISIC ACID-INSENSITIVE 5-like protein 2"/>
    <property type="match status" value="1"/>
</dbReference>
<comment type="caution">
    <text evidence="6">The sequence shown here is derived from an EMBL/GenBank/DDBJ whole genome shotgun (WGS) entry which is preliminary data.</text>
</comment>
<reference evidence="6" key="1">
    <citation type="submission" date="2018-01" db="EMBL/GenBank/DDBJ databases">
        <authorList>
            <person name="Mao J.F."/>
        </authorList>
    </citation>
    <scope>NUCLEOTIDE SEQUENCE</scope>
    <source>
        <strain evidence="6">Huo1</strain>
        <tissue evidence="6">Leaf</tissue>
    </source>
</reference>
<dbReference type="InterPro" id="IPR043452">
    <property type="entry name" value="BZIP46-like"/>
</dbReference>
<dbReference type="GO" id="GO:0003677">
    <property type="term" value="F:DNA binding"/>
    <property type="evidence" value="ECO:0007669"/>
    <property type="project" value="UniProtKB-KW"/>
</dbReference>
<dbReference type="GO" id="GO:0003700">
    <property type="term" value="F:DNA-binding transcription factor activity"/>
    <property type="evidence" value="ECO:0007669"/>
    <property type="project" value="InterPro"/>
</dbReference>
<dbReference type="PANTHER" id="PTHR22952:SF184">
    <property type="entry name" value="G-BOX-BINDING FACTOR 4"/>
    <property type="match status" value="1"/>
</dbReference>
<evidence type="ECO:0000256" key="1">
    <source>
        <dbReference type="ARBA" id="ARBA00004123"/>
    </source>
</evidence>
<dbReference type="GO" id="GO:0005634">
    <property type="term" value="C:nucleus"/>
    <property type="evidence" value="ECO:0007669"/>
    <property type="project" value="UniProtKB-SubCell"/>
</dbReference>
<keyword evidence="7" id="KW-1185">Reference proteome</keyword>
<evidence type="ECO:0000259" key="5">
    <source>
        <dbReference type="PROSITE" id="PS50217"/>
    </source>
</evidence>
<dbReference type="PROSITE" id="PS50217">
    <property type="entry name" value="BZIP"/>
    <property type="match status" value="1"/>
</dbReference>
<evidence type="ECO:0000256" key="2">
    <source>
        <dbReference type="ARBA" id="ARBA00023125"/>
    </source>
</evidence>
<reference evidence="6" key="2">
    <citation type="submission" date="2020-08" db="EMBL/GenBank/DDBJ databases">
        <title>Plant Genome Project.</title>
        <authorList>
            <person name="Zhang R.-G."/>
        </authorList>
    </citation>
    <scope>NUCLEOTIDE SEQUENCE</scope>
    <source>
        <strain evidence="6">Huo1</strain>
        <tissue evidence="6">Leaf</tissue>
    </source>
</reference>
<evidence type="ECO:0000256" key="3">
    <source>
        <dbReference type="ARBA" id="ARBA00023242"/>
    </source>
</evidence>
<dbReference type="Pfam" id="PF00170">
    <property type="entry name" value="bZIP_1"/>
    <property type="match status" value="1"/>
</dbReference>
<gene>
    <name evidence="6" type="ORF">SASPL_149990</name>
</gene>
<evidence type="ECO:0000256" key="4">
    <source>
        <dbReference type="SAM" id="Coils"/>
    </source>
</evidence>
<dbReference type="Proteomes" id="UP000298416">
    <property type="component" value="Unassembled WGS sequence"/>
</dbReference>
<feature type="domain" description="BZIP" evidence="5">
    <location>
        <begin position="199"/>
        <end position="244"/>
    </location>
</feature>
<dbReference type="PROSITE" id="PS00036">
    <property type="entry name" value="BZIP_BASIC"/>
    <property type="match status" value="1"/>
</dbReference>
<dbReference type="InterPro" id="IPR004827">
    <property type="entry name" value="bZIP"/>
</dbReference>
<protein>
    <recommendedName>
        <fullName evidence="5">BZIP domain-containing protein</fullName>
    </recommendedName>
</protein>
<dbReference type="EMBL" id="PNBA02000020">
    <property type="protein sequence ID" value="KAG6388562.1"/>
    <property type="molecule type" value="Genomic_DNA"/>
</dbReference>
<feature type="coiled-coil region" evidence="4">
    <location>
        <begin position="220"/>
        <end position="251"/>
    </location>
</feature>
<name>A0A8X8Z2G0_SALSN</name>
<keyword evidence="3" id="KW-0539">Nucleus</keyword>
<dbReference type="SUPFAM" id="SSF57959">
    <property type="entry name" value="Leucine zipper domain"/>
    <property type="match status" value="1"/>
</dbReference>
<proteinExistence type="predicted"/>
<keyword evidence="4" id="KW-0175">Coiled coil</keyword>
<dbReference type="CDD" id="cd14707">
    <property type="entry name" value="bZIP_plant_BZIP46"/>
    <property type="match status" value="1"/>
</dbReference>
<evidence type="ECO:0000313" key="7">
    <source>
        <dbReference type="Proteomes" id="UP000298416"/>
    </source>
</evidence>
<sequence length="311" mass="34008">MASSSEFMASSTSCDSDLKRKLSACASTSSTVDFLRVDSGSNDLASGFLSNARVGISSAAESGSSTLLNAEIARLDAAGAVAPISDGEREPPKMARKTVDDVWREIVAGKKCEKQPKEEMMTLEDFLAKAGEDEVDEDEDVKIRSVEVKEEGLIGRFYSFESGSGVIGGALSGGLDAGGLGRGRGRRSLSLLEPMDKAAQQRQRRMIKNRESAARSRERKQAYQVELESMAVRLEEEIEQLLKEKFLIQAMEIPVATNLSTMSGLQVKVVLLAEPLPGAERTKKRLKQLMENVIPVAEKRRPRRLQKVRSI</sequence>
<organism evidence="6">
    <name type="scientific">Salvia splendens</name>
    <name type="common">Scarlet sage</name>
    <dbReference type="NCBI Taxonomy" id="180675"/>
    <lineage>
        <taxon>Eukaryota</taxon>
        <taxon>Viridiplantae</taxon>
        <taxon>Streptophyta</taxon>
        <taxon>Embryophyta</taxon>
        <taxon>Tracheophyta</taxon>
        <taxon>Spermatophyta</taxon>
        <taxon>Magnoliopsida</taxon>
        <taxon>eudicotyledons</taxon>
        <taxon>Gunneridae</taxon>
        <taxon>Pentapetalae</taxon>
        <taxon>asterids</taxon>
        <taxon>lamiids</taxon>
        <taxon>Lamiales</taxon>
        <taxon>Lamiaceae</taxon>
        <taxon>Nepetoideae</taxon>
        <taxon>Mentheae</taxon>
        <taxon>Salviinae</taxon>
        <taxon>Salvia</taxon>
        <taxon>Salvia subgen. Calosphace</taxon>
        <taxon>core Calosphace</taxon>
    </lineage>
</organism>
<comment type="subcellular location">
    <subcellularLocation>
        <location evidence="1">Nucleus</location>
    </subcellularLocation>
</comment>
<dbReference type="PANTHER" id="PTHR22952">
    <property type="entry name" value="CAMP-RESPONSE ELEMENT BINDING PROTEIN-RELATED"/>
    <property type="match status" value="1"/>
</dbReference>
<dbReference type="InterPro" id="IPR046347">
    <property type="entry name" value="bZIP_sf"/>
</dbReference>
<dbReference type="AlphaFoldDB" id="A0A8X8Z2G0"/>
<evidence type="ECO:0000313" key="6">
    <source>
        <dbReference type="EMBL" id="KAG6388562.1"/>
    </source>
</evidence>
<dbReference type="SMART" id="SM00338">
    <property type="entry name" value="BRLZ"/>
    <property type="match status" value="1"/>
</dbReference>
<dbReference type="Gene3D" id="1.20.5.170">
    <property type="match status" value="1"/>
</dbReference>